<evidence type="ECO:0000256" key="9">
    <source>
        <dbReference type="ARBA" id="ARBA00022842"/>
    </source>
</evidence>
<keyword evidence="8" id="KW-0067">ATP-binding</keyword>
<evidence type="ECO:0000256" key="3">
    <source>
        <dbReference type="ARBA" id="ARBA00019010"/>
    </source>
</evidence>
<dbReference type="InterPro" id="IPR003442">
    <property type="entry name" value="T6A_TsaE"/>
</dbReference>
<evidence type="ECO:0000256" key="4">
    <source>
        <dbReference type="ARBA" id="ARBA00022490"/>
    </source>
</evidence>
<dbReference type="EMBL" id="CP059488">
    <property type="protein sequence ID" value="QQD71480.1"/>
    <property type="molecule type" value="Genomic_DNA"/>
</dbReference>
<dbReference type="GO" id="GO:0005737">
    <property type="term" value="C:cytoplasm"/>
    <property type="evidence" value="ECO:0007669"/>
    <property type="project" value="UniProtKB-SubCell"/>
</dbReference>
<evidence type="ECO:0000313" key="11">
    <source>
        <dbReference type="EMBL" id="QQD71480.1"/>
    </source>
</evidence>
<dbReference type="Pfam" id="PF02367">
    <property type="entry name" value="TsaE"/>
    <property type="match status" value="1"/>
</dbReference>
<dbReference type="Proteomes" id="UP000595420">
    <property type="component" value="Chromosome"/>
</dbReference>
<dbReference type="PANTHER" id="PTHR33540:SF2">
    <property type="entry name" value="TRNA THREONYLCARBAMOYLADENOSINE BIOSYNTHESIS PROTEIN TSAE"/>
    <property type="match status" value="1"/>
</dbReference>
<dbReference type="GO" id="GO:0002949">
    <property type="term" value="P:tRNA threonylcarbamoyladenosine modification"/>
    <property type="evidence" value="ECO:0007669"/>
    <property type="project" value="InterPro"/>
</dbReference>
<evidence type="ECO:0000256" key="7">
    <source>
        <dbReference type="ARBA" id="ARBA00022741"/>
    </source>
</evidence>
<evidence type="ECO:0000256" key="10">
    <source>
        <dbReference type="ARBA" id="ARBA00032441"/>
    </source>
</evidence>
<dbReference type="RefSeq" id="WP_198659824.1">
    <property type="nucleotide sequence ID" value="NZ_CP059488.1"/>
</dbReference>
<keyword evidence="9" id="KW-0460">Magnesium</keyword>
<evidence type="ECO:0000256" key="1">
    <source>
        <dbReference type="ARBA" id="ARBA00004496"/>
    </source>
</evidence>
<dbReference type="GO" id="GO:0046872">
    <property type="term" value="F:metal ion binding"/>
    <property type="evidence" value="ECO:0007669"/>
    <property type="project" value="UniProtKB-KW"/>
</dbReference>
<name>A0A7T4WBS2_9PROT</name>
<accession>A0A7T4WBS2</accession>
<comment type="subcellular location">
    <subcellularLocation>
        <location evidence="1">Cytoplasm</location>
    </subcellularLocation>
</comment>
<keyword evidence="6" id="KW-0479">Metal-binding</keyword>
<dbReference type="NCBIfam" id="TIGR00150">
    <property type="entry name" value="T6A_YjeE"/>
    <property type="match status" value="1"/>
</dbReference>
<dbReference type="Gene3D" id="3.40.50.300">
    <property type="entry name" value="P-loop containing nucleotide triphosphate hydrolases"/>
    <property type="match status" value="1"/>
</dbReference>
<sequence length="162" mass="18181">MYWDFADAEACRDWGQRLALRIDIPAVIYLAGDLGVGKTTLTQAVLRALGVTQSIKSPTYTLMEAYQTRIGPALHLDLYRLLEPEELEFIGIRDYLAEPALWLVEWPERGTGFLPSADLSLNLSILDSGSHRLEWRGHQPRVQDWTEFLPPPSGGSSNRDVG</sequence>
<gene>
    <name evidence="11" type="primary">tsaE</name>
    <name evidence="11" type="ORF">H2515_08265</name>
</gene>
<evidence type="ECO:0000256" key="6">
    <source>
        <dbReference type="ARBA" id="ARBA00022723"/>
    </source>
</evidence>
<protein>
    <recommendedName>
        <fullName evidence="3">tRNA threonylcarbamoyladenosine biosynthesis protein TsaE</fullName>
    </recommendedName>
    <alternativeName>
        <fullName evidence="10">t(6)A37 threonylcarbamoyladenosine biosynthesis protein TsaE</fullName>
    </alternativeName>
</protein>
<evidence type="ECO:0000256" key="8">
    <source>
        <dbReference type="ARBA" id="ARBA00022840"/>
    </source>
</evidence>
<keyword evidence="11" id="KW-0808">Transferase</keyword>
<comment type="similarity">
    <text evidence="2">Belongs to the TsaE family.</text>
</comment>
<evidence type="ECO:0000256" key="5">
    <source>
        <dbReference type="ARBA" id="ARBA00022694"/>
    </source>
</evidence>
<evidence type="ECO:0000256" key="2">
    <source>
        <dbReference type="ARBA" id="ARBA00007599"/>
    </source>
</evidence>
<keyword evidence="4" id="KW-0963">Cytoplasm</keyword>
<evidence type="ECO:0000313" key="12">
    <source>
        <dbReference type="Proteomes" id="UP000595420"/>
    </source>
</evidence>
<organism evidence="11 12">
    <name type="scientific">Acidithiobacillus ferrivorans</name>
    <dbReference type="NCBI Taxonomy" id="160808"/>
    <lineage>
        <taxon>Bacteria</taxon>
        <taxon>Pseudomonadati</taxon>
        <taxon>Pseudomonadota</taxon>
        <taxon>Acidithiobacillia</taxon>
        <taxon>Acidithiobacillales</taxon>
        <taxon>Acidithiobacillaceae</taxon>
        <taxon>Acidithiobacillus</taxon>
    </lineage>
</organism>
<dbReference type="SUPFAM" id="SSF52540">
    <property type="entry name" value="P-loop containing nucleoside triphosphate hydrolases"/>
    <property type="match status" value="1"/>
</dbReference>
<dbReference type="GO" id="GO:0005524">
    <property type="term" value="F:ATP binding"/>
    <property type="evidence" value="ECO:0007669"/>
    <property type="project" value="UniProtKB-KW"/>
</dbReference>
<dbReference type="InterPro" id="IPR027417">
    <property type="entry name" value="P-loop_NTPase"/>
</dbReference>
<dbReference type="PANTHER" id="PTHR33540">
    <property type="entry name" value="TRNA THREONYLCARBAMOYLADENOSINE BIOSYNTHESIS PROTEIN TSAE"/>
    <property type="match status" value="1"/>
</dbReference>
<keyword evidence="5" id="KW-0819">tRNA processing</keyword>
<dbReference type="GO" id="GO:0016740">
    <property type="term" value="F:transferase activity"/>
    <property type="evidence" value="ECO:0007669"/>
    <property type="project" value="UniProtKB-KW"/>
</dbReference>
<keyword evidence="7" id="KW-0547">Nucleotide-binding</keyword>
<dbReference type="AlphaFoldDB" id="A0A7T4WBS2"/>
<proteinExistence type="inferred from homology"/>
<reference evidence="11 12" key="1">
    <citation type="submission" date="2020-07" db="EMBL/GenBank/DDBJ databases">
        <title>Complete genome sequence analysis of Acidithiobacillus ferrivorans XJFY6S-08 reveals extreme environmental adaptation to alpine acid mine drainage.</title>
        <authorList>
            <person name="Yan L."/>
            <person name="Ni Y."/>
        </authorList>
    </citation>
    <scope>NUCLEOTIDE SEQUENCE [LARGE SCALE GENOMIC DNA]</scope>
    <source>
        <strain evidence="11 12">XJFY6S-08</strain>
    </source>
</reference>